<protein>
    <submittedName>
        <fullName evidence="2">Uncharacterized protein</fullName>
    </submittedName>
</protein>
<evidence type="ECO:0000313" key="3">
    <source>
        <dbReference type="Proteomes" id="UP000823896"/>
    </source>
</evidence>
<proteinExistence type="predicted"/>
<sequence>MVKCEVIGYTPKAQEMAAKIEKRATEMALKGFALISCSVTPAASAILVFRQEHEQAQ</sequence>
<evidence type="ECO:0000256" key="1">
    <source>
        <dbReference type="SAM" id="Phobius"/>
    </source>
</evidence>
<dbReference type="Proteomes" id="UP000823896">
    <property type="component" value="Unassembled WGS sequence"/>
</dbReference>
<evidence type="ECO:0000313" key="2">
    <source>
        <dbReference type="EMBL" id="HJC37355.1"/>
    </source>
</evidence>
<keyword evidence="1" id="KW-0812">Transmembrane</keyword>
<keyword evidence="1" id="KW-1133">Transmembrane helix</keyword>
<gene>
    <name evidence="2" type="ORF">H9702_09550</name>
</gene>
<comment type="caution">
    <text evidence="2">The sequence shown here is derived from an EMBL/GenBank/DDBJ whole genome shotgun (WGS) entry which is preliminary data.</text>
</comment>
<dbReference type="EMBL" id="DWWM01000057">
    <property type="protein sequence ID" value="HJC37355.1"/>
    <property type="molecule type" value="Genomic_DNA"/>
</dbReference>
<keyword evidence="1" id="KW-0472">Membrane</keyword>
<reference evidence="2" key="1">
    <citation type="journal article" date="2021" name="PeerJ">
        <title>Extensive microbial diversity within the chicken gut microbiome revealed by metagenomics and culture.</title>
        <authorList>
            <person name="Gilroy R."/>
            <person name="Ravi A."/>
            <person name="Getino M."/>
            <person name="Pursley I."/>
            <person name="Horton D.L."/>
            <person name="Alikhan N.F."/>
            <person name="Baker D."/>
            <person name="Gharbi K."/>
            <person name="Hall N."/>
            <person name="Watson M."/>
            <person name="Adriaenssens E.M."/>
            <person name="Foster-Nyarko E."/>
            <person name="Jarju S."/>
            <person name="Secka A."/>
            <person name="Antonio M."/>
            <person name="Oren A."/>
            <person name="Chaudhuri R.R."/>
            <person name="La Ragione R."/>
            <person name="Hildebrand F."/>
            <person name="Pallen M.J."/>
        </authorList>
    </citation>
    <scope>NUCLEOTIDE SEQUENCE</scope>
    <source>
        <strain evidence="2">CHK187-11901</strain>
    </source>
</reference>
<dbReference type="AlphaFoldDB" id="A0A9D2NU06"/>
<reference evidence="2" key="2">
    <citation type="submission" date="2021-04" db="EMBL/GenBank/DDBJ databases">
        <authorList>
            <person name="Gilroy R."/>
        </authorList>
    </citation>
    <scope>NUCLEOTIDE SEQUENCE</scope>
    <source>
        <strain evidence="2">CHK187-11901</strain>
    </source>
</reference>
<feature type="transmembrane region" description="Helical" evidence="1">
    <location>
        <begin position="31"/>
        <end position="49"/>
    </location>
</feature>
<name>A0A9D2NU06_9FIRM</name>
<accession>A0A9D2NU06</accession>
<organism evidence="2 3">
    <name type="scientific">Candidatus Merdibacter merdavium</name>
    <dbReference type="NCBI Taxonomy" id="2838692"/>
    <lineage>
        <taxon>Bacteria</taxon>
        <taxon>Bacillati</taxon>
        <taxon>Bacillota</taxon>
        <taxon>Erysipelotrichia</taxon>
        <taxon>Erysipelotrichales</taxon>
        <taxon>Erysipelotrichaceae</taxon>
        <taxon>Merdibacter</taxon>
    </lineage>
</organism>